<dbReference type="InterPro" id="IPR010620">
    <property type="entry name" value="SBBP_repeat"/>
</dbReference>
<name>A0A2L0ETV5_SORCE</name>
<evidence type="ECO:0000313" key="1">
    <source>
        <dbReference type="EMBL" id="AUX42720.1"/>
    </source>
</evidence>
<reference evidence="1 2" key="1">
    <citation type="submission" date="2015-09" db="EMBL/GenBank/DDBJ databases">
        <title>Sorangium comparison.</title>
        <authorList>
            <person name="Zaburannyi N."/>
            <person name="Bunk B."/>
            <person name="Overmann J."/>
            <person name="Mueller R."/>
        </authorList>
    </citation>
    <scope>NUCLEOTIDE SEQUENCE [LARGE SCALE GENOMIC DNA]</scope>
    <source>
        <strain evidence="1 2">So ce26</strain>
    </source>
</reference>
<protein>
    <submittedName>
        <fullName evidence="1">Uncharacterized protein</fullName>
    </submittedName>
</protein>
<dbReference type="EMBL" id="CP012673">
    <property type="protein sequence ID" value="AUX42720.1"/>
    <property type="molecule type" value="Genomic_DNA"/>
</dbReference>
<dbReference type="Pfam" id="PF06739">
    <property type="entry name" value="SBBP"/>
    <property type="match status" value="1"/>
</dbReference>
<evidence type="ECO:0000313" key="2">
    <source>
        <dbReference type="Proteomes" id="UP000238348"/>
    </source>
</evidence>
<dbReference type="Gene3D" id="2.80.10.50">
    <property type="match status" value="1"/>
</dbReference>
<dbReference type="Proteomes" id="UP000238348">
    <property type="component" value="Chromosome"/>
</dbReference>
<accession>A0A2L0ETV5</accession>
<dbReference type="InterPro" id="IPR052918">
    <property type="entry name" value="Motility_Chemotaxis_Reg"/>
</dbReference>
<sequence>MRAQAQSYVVASLVGLGLCASGCGLLLGLDEFTDTPPGDTGGGAGGSGGEDSACAPDASEACYAGPPATRSEGACREGTRTCNADGTWGACEGEVLPALERCDAADDENCDALECIVWATAYAQTGDVYPMAVASDAEGNVLVSAAFYDTITIGDSTLSSANTTDALLLKLDPAGVPVWARQFGDSSADNPWALAVDSKGNVVLAGESIYGGIDFGDGPLPPGAFIARFNPAGEHTWSKGLGGGLEGVIPAVAIDANDDVVVAGSFSGPIDFGGGPISPEGVTDIIVAKLDGATGSVTAPGCWARSFGGADPDNATAVAVDRSNNIFVAGVSSGIIDFGGLFEVEKSNFVVKFTPAGAATGWVRRMTGATPVAMVDITVDASGRPVVAGHYTGELQIGPHSLMASGESDTFVVQLEADSTVGWVRAFGGTGNQVAGGIAMDPFGDIVLVGHATKQLDLGDGPLAVEDRQAFVAKLTPDAGLVWSRLLGTDAVLSAVATSSAGETLVAGYTTSSHANFGTGPLPGTGDGSMQRLVVAKLGR</sequence>
<dbReference type="PANTHER" id="PTHR35580">
    <property type="entry name" value="CELL SURFACE GLYCOPROTEIN (S-LAYER PROTEIN)-LIKE PROTEIN"/>
    <property type="match status" value="1"/>
</dbReference>
<gene>
    <name evidence="1" type="ORF">SOCE26_041530</name>
</gene>
<proteinExistence type="predicted"/>
<dbReference type="AlphaFoldDB" id="A0A2L0ETV5"/>
<dbReference type="SUPFAM" id="SSF63829">
    <property type="entry name" value="Calcium-dependent phosphotriesterase"/>
    <property type="match status" value="1"/>
</dbReference>
<dbReference type="PANTHER" id="PTHR35580:SF1">
    <property type="entry name" value="PHYTASE-LIKE DOMAIN-CONTAINING PROTEIN"/>
    <property type="match status" value="1"/>
</dbReference>
<organism evidence="1 2">
    <name type="scientific">Sorangium cellulosum</name>
    <name type="common">Polyangium cellulosum</name>
    <dbReference type="NCBI Taxonomy" id="56"/>
    <lineage>
        <taxon>Bacteria</taxon>
        <taxon>Pseudomonadati</taxon>
        <taxon>Myxococcota</taxon>
        <taxon>Polyangia</taxon>
        <taxon>Polyangiales</taxon>
        <taxon>Polyangiaceae</taxon>
        <taxon>Sorangium</taxon>
    </lineage>
</organism>